<dbReference type="Proteomes" id="UP001328107">
    <property type="component" value="Unassembled WGS sequence"/>
</dbReference>
<evidence type="ECO:0000313" key="1">
    <source>
        <dbReference type="EMBL" id="GMR39356.1"/>
    </source>
</evidence>
<gene>
    <name evidence="1" type="ORF">PMAYCL1PPCAC_09551</name>
</gene>
<comment type="caution">
    <text evidence="1">The sequence shown here is derived from an EMBL/GenBank/DDBJ whole genome shotgun (WGS) entry which is preliminary data.</text>
</comment>
<evidence type="ECO:0000313" key="2">
    <source>
        <dbReference type="Proteomes" id="UP001328107"/>
    </source>
</evidence>
<accession>A0AAN4ZHU9</accession>
<dbReference type="EMBL" id="BTRK01000002">
    <property type="protein sequence ID" value="GMR39356.1"/>
    <property type="molecule type" value="Genomic_DNA"/>
</dbReference>
<protein>
    <submittedName>
        <fullName evidence="1">Uncharacterized protein</fullName>
    </submittedName>
</protein>
<feature type="non-terminal residue" evidence="1">
    <location>
        <position position="78"/>
    </location>
</feature>
<dbReference type="AlphaFoldDB" id="A0AAN4ZHU9"/>
<keyword evidence="2" id="KW-1185">Reference proteome</keyword>
<proteinExistence type="predicted"/>
<reference evidence="2" key="1">
    <citation type="submission" date="2022-10" db="EMBL/GenBank/DDBJ databases">
        <title>Genome assembly of Pristionchus species.</title>
        <authorList>
            <person name="Yoshida K."/>
            <person name="Sommer R.J."/>
        </authorList>
    </citation>
    <scope>NUCLEOTIDE SEQUENCE [LARGE SCALE GENOMIC DNA]</scope>
    <source>
        <strain evidence="2">RS5460</strain>
    </source>
</reference>
<organism evidence="1 2">
    <name type="scientific">Pristionchus mayeri</name>
    <dbReference type="NCBI Taxonomy" id="1317129"/>
    <lineage>
        <taxon>Eukaryota</taxon>
        <taxon>Metazoa</taxon>
        <taxon>Ecdysozoa</taxon>
        <taxon>Nematoda</taxon>
        <taxon>Chromadorea</taxon>
        <taxon>Rhabditida</taxon>
        <taxon>Rhabditina</taxon>
        <taxon>Diplogasteromorpha</taxon>
        <taxon>Diplogasteroidea</taxon>
        <taxon>Neodiplogasteridae</taxon>
        <taxon>Pristionchus</taxon>
    </lineage>
</organism>
<sequence>PDPPLVHAPLTPHISCFPQVSQSIVSTYSRQNKPADISFLCDFSHGWCNTRRSEIFRLTDQRELLPIPLALPIFDHSY</sequence>
<name>A0AAN4ZHU9_9BILA</name>
<feature type="non-terminal residue" evidence="1">
    <location>
        <position position="1"/>
    </location>
</feature>